<dbReference type="SUPFAM" id="SSF51905">
    <property type="entry name" value="FAD/NAD(P)-binding domain"/>
    <property type="match status" value="1"/>
</dbReference>
<accession>A0A179G845</accession>
<dbReference type="Gene3D" id="3.50.50.60">
    <property type="entry name" value="FAD/NAD(P)-binding domain"/>
    <property type="match status" value="1"/>
</dbReference>
<protein>
    <submittedName>
        <fullName evidence="7">Aromatic-ring hydroxylase-like protein</fullName>
    </submittedName>
</protein>
<dbReference type="RefSeq" id="XP_018149684.1">
    <property type="nucleotide sequence ID" value="XM_018281136.1"/>
</dbReference>
<dbReference type="OrthoDB" id="16820at2759"/>
<dbReference type="EMBL" id="LSBJ02000001">
    <property type="protein sequence ID" value="OAQ73601.1"/>
    <property type="molecule type" value="Genomic_DNA"/>
</dbReference>
<evidence type="ECO:0000256" key="4">
    <source>
        <dbReference type="ARBA" id="ARBA00023002"/>
    </source>
</evidence>
<name>A0A179G845_METCM</name>
<reference evidence="7 8" key="1">
    <citation type="journal article" date="2016" name="PLoS Pathog.">
        <title>Biosynthesis of antibiotic leucinostatins in bio-control fungus Purpureocillium lilacinum and their inhibition on phytophthora revealed by genome mining.</title>
        <authorList>
            <person name="Wang G."/>
            <person name="Liu Z."/>
            <person name="Lin R."/>
            <person name="Li E."/>
            <person name="Mao Z."/>
            <person name="Ling J."/>
            <person name="Yang Y."/>
            <person name="Yin W.B."/>
            <person name="Xie B."/>
        </authorList>
    </citation>
    <scope>NUCLEOTIDE SEQUENCE [LARGE SCALE GENOMIC DNA]</scope>
    <source>
        <strain evidence="7">170</strain>
    </source>
</reference>
<proteinExistence type="inferred from homology"/>
<dbReference type="InterPro" id="IPR002938">
    <property type="entry name" value="FAD-bd"/>
</dbReference>
<sequence>MLHVIIVGAGIAGLSCAITLARHRNVRITILERVVVMDKAGNGIQIPCNAAHTMRCLGLLEKLLAKTKQPATAFLNLKYDDGEVLLNKELSRFEELYGAPWLLIHRADYMTVLLEEAQRLGVQIQLGHDVETIDFDTPSVTLRNGEVHKADVVVGCDGINSTIRSIMHPSVQPVPTGEYAYRTLFTRSQLSSPTFQHLTSSPGTSRCWVGPLANAVFYPLQDGTLFNLVIAIANPDFNNSCDEGALLSSLRDWLRDWDPILLEMLDTATQLIRFPIYRVDRLPFWTQGSVTLMGDAAHAMLPHLAQGAATGVEDAFILGSLLGRLSDSIAEGTPGSQLQQHVRTILHSYEKLQHDRTAQIASASRFTGMLDHLPPGPDQKARDAEFAMYDPEKTVSAMPWIDARTNKDLLGRKVDEVAEREFARLLADGELSELSAVPA</sequence>
<comment type="similarity">
    <text evidence="1">Belongs to the paxM FAD-dependent monooxygenase family.</text>
</comment>
<keyword evidence="8" id="KW-1185">Reference proteome</keyword>
<feature type="domain" description="FAD-binding" evidence="6">
    <location>
        <begin position="3"/>
        <end position="168"/>
    </location>
</feature>
<evidence type="ECO:0000256" key="5">
    <source>
        <dbReference type="ARBA" id="ARBA00023033"/>
    </source>
</evidence>
<evidence type="ECO:0000313" key="7">
    <source>
        <dbReference type="EMBL" id="OAQ73601.1"/>
    </source>
</evidence>
<evidence type="ECO:0000256" key="2">
    <source>
        <dbReference type="ARBA" id="ARBA00022630"/>
    </source>
</evidence>
<dbReference type="InterPro" id="IPR050493">
    <property type="entry name" value="FAD-dep_Monooxygenase_BioMet"/>
</dbReference>
<dbReference type="Proteomes" id="UP000078397">
    <property type="component" value="Unassembled WGS sequence"/>
</dbReference>
<dbReference type="SUPFAM" id="SSF54373">
    <property type="entry name" value="FAD-linked reductases, C-terminal domain"/>
    <property type="match status" value="1"/>
</dbReference>
<dbReference type="KEGG" id="pchm:VFPPC_01281"/>
<keyword evidence="3" id="KW-0274">FAD</keyword>
<dbReference type="PRINTS" id="PR00420">
    <property type="entry name" value="RNGMNOXGNASE"/>
</dbReference>
<gene>
    <name evidence="7" type="ORF">VFPPC_01281</name>
</gene>
<dbReference type="STRING" id="1380566.A0A179G845"/>
<dbReference type="GeneID" id="28845130"/>
<keyword evidence="2" id="KW-0285">Flavoprotein</keyword>
<dbReference type="InterPro" id="IPR036188">
    <property type="entry name" value="FAD/NAD-bd_sf"/>
</dbReference>
<keyword evidence="5" id="KW-0503">Monooxygenase</keyword>
<evidence type="ECO:0000313" key="8">
    <source>
        <dbReference type="Proteomes" id="UP000078397"/>
    </source>
</evidence>
<dbReference type="PANTHER" id="PTHR13789:SF147">
    <property type="entry name" value="PUTATIVE (AFU_ORTHOLOGUE AFUA_2G01950)-RELATED"/>
    <property type="match status" value="1"/>
</dbReference>
<keyword evidence="4" id="KW-0560">Oxidoreductase</keyword>
<dbReference type="PANTHER" id="PTHR13789">
    <property type="entry name" value="MONOOXYGENASE"/>
    <property type="match status" value="1"/>
</dbReference>
<dbReference type="AlphaFoldDB" id="A0A179G845"/>
<feature type="domain" description="FAD-binding" evidence="6">
    <location>
        <begin position="285"/>
        <end position="323"/>
    </location>
</feature>
<dbReference type="GO" id="GO:0071949">
    <property type="term" value="F:FAD binding"/>
    <property type="evidence" value="ECO:0007669"/>
    <property type="project" value="InterPro"/>
</dbReference>
<evidence type="ECO:0000256" key="1">
    <source>
        <dbReference type="ARBA" id="ARBA00007992"/>
    </source>
</evidence>
<dbReference type="GO" id="GO:0004497">
    <property type="term" value="F:monooxygenase activity"/>
    <property type="evidence" value="ECO:0007669"/>
    <property type="project" value="UniProtKB-KW"/>
</dbReference>
<organism evidence="7 8">
    <name type="scientific">Pochonia chlamydosporia 170</name>
    <dbReference type="NCBI Taxonomy" id="1380566"/>
    <lineage>
        <taxon>Eukaryota</taxon>
        <taxon>Fungi</taxon>
        <taxon>Dikarya</taxon>
        <taxon>Ascomycota</taxon>
        <taxon>Pezizomycotina</taxon>
        <taxon>Sordariomycetes</taxon>
        <taxon>Hypocreomycetidae</taxon>
        <taxon>Hypocreales</taxon>
        <taxon>Clavicipitaceae</taxon>
        <taxon>Pochonia</taxon>
    </lineage>
</organism>
<evidence type="ECO:0000259" key="6">
    <source>
        <dbReference type="Pfam" id="PF01494"/>
    </source>
</evidence>
<evidence type="ECO:0000256" key="3">
    <source>
        <dbReference type="ARBA" id="ARBA00022827"/>
    </source>
</evidence>
<dbReference type="Pfam" id="PF01494">
    <property type="entry name" value="FAD_binding_3"/>
    <property type="match status" value="2"/>
</dbReference>
<comment type="caution">
    <text evidence="7">The sequence shown here is derived from an EMBL/GenBank/DDBJ whole genome shotgun (WGS) entry which is preliminary data.</text>
</comment>